<reference evidence="1 2" key="1">
    <citation type="submission" date="2018-01" db="EMBL/GenBank/DDBJ databases">
        <title>Genome characterization of the sugarcane-associated fungus Trichoderma ghanense CCMA-1212 and their application in lignocelulose bioconversion.</title>
        <authorList>
            <person name="Steindorff A.S."/>
            <person name="Mendes T.D."/>
            <person name="Vilela E.S.D."/>
            <person name="Rodrigues D.S."/>
            <person name="Formighieri E.F."/>
            <person name="Melo I.S."/>
            <person name="Favaro L.C.L."/>
        </authorList>
    </citation>
    <scope>NUCLEOTIDE SEQUENCE [LARGE SCALE GENOMIC DNA]</scope>
    <source>
        <strain evidence="1 2">CCMA-1212</strain>
    </source>
</reference>
<sequence length="121" mass="13689">MDLGKKSLRIVLDQHASGSLNFTSPVEWAIDLVQLVKSPEDVENSQNVTALEESFTAAALVLSNYDMSNFEDYNLTILATALKGWDRCEKKYGFDPDQIKSEWQQSWNINNIYREANAGIN</sequence>
<keyword evidence="2" id="KW-1185">Reference proteome</keyword>
<dbReference type="Proteomes" id="UP001642720">
    <property type="component" value="Unassembled WGS sequence"/>
</dbReference>
<proteinExistence type="predicted"/>
<name>A0ABY2HC74_9HYPO</name>
<dbReference type="GeneID" id="300573365"/>
<organism evidence="1 2">
    <name type="scientific">Trichoderma ghanense</name>
    <dbReference type="NCBI Taxonomy" id="65468"/>
    <lineage>
        <taxon>Eukaryota</taxon>
        <taxon>Fungi</taxon>
        <taxon>Dikarya</taxon>
        <taxon>Ascomycota</taxon>
        <taxon>Pezizomycotina</taxon>
        <taxon>Sordariomycetes</taxon>
        <taxon>Hypocreomycetidae</taxon>
        <taxon>Hypocreales</taxon>
        <taxon>Hypocreaceae</taxon>
        <taxon>Trichoderma</taxon>
    </lineage>
</organism>
<evidence type="ECO:0000313" key="1">
    <source>
        <dbReference type="EMBL" id="TFB05781.1"/>
    </source>
</evidence>
<gene>
    <name evidence="1" type="ORF">CCMA1212_001491</name>
</gene>
<dbReference type="RefSeq" id="XP_073561982.1">
    <property type="nucleotide sequence ID" value="XM_073698915.1"/>
</dbReference>
<accession>A0ABY2HC74</accession>
<evidence type="ECO:0000313" key="2">
    <source>
        <dbReference type="Proteomes" id="UP001642720"/>
    </source>
</evidence>
<comment type="caution">
    <text evidence="1">The sequence shown here is derived from an EMBL/GenBank/DDBJ whole genome shotgun (WGS) entry which is preliminary data.</text>
</comment>
<dbReference type="EMBL" id="PPTA01000002">
    <property type="protein sequence ID" value="TFB05781.1"/>
    <property type="molecule type" value="Genomic_DNA"/>
</dbReference>
<protein>
    <submittedName>
        <fullName evidence="1">Uncharacterized protein</fullName>
    </submittedName>
</protein>